<evidence type="ECO:0000256" key="1">
    <source>
        <dbReference type="SAM" id="MobiDB-lite"/>
    </source>
</evidence>
<gene>
    <name evidence="2" type="ORF">ABC969_03395</name>
</gene>
<evidence type="ECO:0008006" key="4">
    <source>
        <dbReference type="Google" id="ProtNLM"/>
    </source>
</evidence>
<accession>A0ABU9XSV4</accession>
<dbReference type="Proteomes" id="UP001404104">
    <property type="component" value="Unassembled WGS sequence"/>
</dbReference>
<reference evidence="2 3" key="1">
    <citation type="submission" date="2024-05" db="EMBL/GenBank/DDBJ databases">
        <authorList>
            <person name="Liu Q."/>
            <person name="Xin Y.-H."/>
        </authorList>
    </citation>
    <scope>NUCLEOTIDE SEQUENCE [LARGE SCALE GENOMIC DNA]</scope>
    <source>
        <strain evidence="2 3">CGMCC 1.15349</strain>
    </source>
</reference>
<feature type="region of interest" description="Disordered" evidence="1">
    <location>
        <begin position="1"/>
        <end position="21"/>
    </location>
</feature>
<comment type="caution">
    <text evidence="2">The sequence shown here is derived from an EMBL/GenBank/DDBJ whole genome shotgun (WGS) entry which is preliminary data.</text>
</comment>
<sequence length="155" mass="15571">MTDPVTQKGANTDSSQQSTIEKTRVAAVHALDTARDGARDVADRTVQVIEANPLPMLIGGMAVGALAGALLPRSNREAALLAPVGRKLRTTTTDAVHNAKTTGLAELGALGLSKGALSEQGGKLVGGILTALVTAGTAAMTASKEAKAKSDASAE</sequence>
<proteinExistence type="predicted"/>
<keyword evidence="3" id="KW-1185">Reference proteome</keyword>
<feature type="compositionally biased region" description="Polar residues" evidence="1">
    <location>
        <begin position="1"/>
        <end position="20"/>
    </location>
</feature>
<dbReference type="EMBL" id="JBDIMF010000001">
    <property type="protein sequence ID" value="MEN2785464.1"/>
    <property type="molecule type" value="Genomic_DNA"/>
</dbReference>
<dbReference type="RefSeq" id="WP_345862959.1">
    <property type="nucleotide sequence ID" value="NZ_JBDIMF010000001.1"/>
</dbReference>
<protein>
    <recommendedName>
        <fullName evidence="4">DUF883 domain-containing protein</fullName>
    </recommendedName>
</protein>
<evidence type="ECO:0000313" key="3">
    <source>
        <dbReference type="Proteomes" id="UP001404104"/>
    </source>
</evidence>
<evidence type="ECO:0000313" key="2">
    <source>
        <dbReference type="EMBL" id="MEN2785464.1"/>
    </source>
</evidence>
<organism evidence="2 3">
    <name type="scientific">Sphingomonas qilianensis</name>
    <dbReference type="NCBI Taxonomy" id="1736690"/>
    <lineage>
        <taxon>Bacteria</taxon>
        <taxon>Pseudomonadati</taxon>
        <taxon>Pseudomonadota</taxon>
        <taxon>Alphaproteobacteria</taxon>
        <taxon>Sphingomonadales</taxon>
        <taxon>Sphingomonadaceae</taxon>
        <taxon>Sphingomonas</taxon>
    </lineage>
</organism>
<name>A0ABU9XSV4_9SPHN</name>